<evidence type="ECO:0000256" key="2">
    <source>
        <dbReference type="SAM" id="Phobius"/>
    </source>
</evidence>
<reference evidence="3 4" key="1">
    <citation type="submission" date="2016-10" db="EMBL/GenBank/DDBJ databases">
        <authorList>
            <person name="de Groot N.N."/>
        </authorList>
    </citation>
    <scope>NUCLEOTIDE SEQUENCE [LARGE SCALE GENOMIC DNA]</scope>
    <source>
        <strain evidence="3 4">ATCC 35958</strain>
    </source>
</reference>
<dbReference type="OrthoDB" id="8689816at2"/>
<evidence type="ECO:0000313" key="4">
    <source>
        <dbReference type="Proteomes" id="UP000199766"/>
    </source>
</evidence>
<dbReference type="Proteomes" id="UP000199766">
    <property type="component" value="Unassembled WGS sequence"/>
</dbReference>
<keyword evidence="2" id="KW-0472">Membrane</keyword>
<organism evidence="3 4">
    <name type="scientific">Giesbergeria anulus</name>
    <dbReference type="NCBI Taxonomy" id="180197"/>
    <lineage>
        <taxon>Bacteria</taxon>
        <taxon>Pseudomonadati</taxon>
        <taxon>Pseudomonadota</taxon>
        <taxon>Betaproteobacteria</taxon>
        <taxon>Burkholderiales</taxon>
        <taxon>Comamonadaceae</taxon>
        <taxon>Giesbergeria</taxon>
    </lineage>
</organism>
<dbReference type="AlphaFoldDB" id="A0A1H9EYK3"/>
<feature type="region of interest" description="Disordered" evidence="1">
    <location>
        <begin position="59"/>
        <end position="80"/>
    </location>
</feature>
<gene>
    <name evidence="3" type="ORF">SAMN02982919_00406</name>
</gene>
<keyword evidence="4" id="KW-1185">Reference proteome</keyword>
<dbReference type="NCBIfam" id="TIGR04438">
    <property type="entry name" value="small_Trp_rich"/>
    <property type="match status" value="1"/>
</dbReference>
<feature type="transmembrane region" description="Helical" evidence="2">
    <location>
        <begin position="26"/>
        <end position="43"/>
    </location>
</feature>
<feature type="compositionally biased region" description="Basic and acidic residues" evidence="1">
    <location>
        <begin position="59"/>
        <end position="72"/>
    </location>
</feature>
<evidence type="ECO:0000256" key="1">
    <source>
        <dbReference type="SAM" id="MobiDB-lite"/>
    </source>
</evidence>
<evidence type="ECO:0000313" key="3">
    <source>
        <dbReference type="EMBL" id="SEQ30699.1"/>
    </source>
</evidence>
<protein>
    <submittedName>
        <fullName evidence="3">Small Trp-rich protein</fullName>
    </submittedName>
</protein>
<dbReference type="STRING" id="180197.SAMN02982919_00406"/>
<name>A0A1H9EYK3_9BURK</name>
<dbReference type="EMBL" id="FOGD01000001">
    <property type="protein sequence ID" value="SEQ30699.1"/>
    <property type="molecule type" value="Genomic_DNA"/>
</dbReference>
<keyword evidence="2" id="KW-0812">Transmembrane</keyword>
<proteinExistence type="predicted"/>
<sequence length="80" mass="9463">MYLLMLGIALVLLKYLEVGPVAQWSWLWVLSPFGLTLLWWGWADSSGYTKRKAMEKIDQRKQDRLNKQKENLGMRPNKPR</sequence>
<accession>A0A1H9EYK3</accession>
<keyword evidence="2" id="KW-1133">Transmembrane helix</keyword>
<dbReference type="RefSeq" id="WP_091451949.1">
    <property type="nucleotide sequence ID" value="NZ_FOGD01000001.1"/>
</dbReference>
<dbReference type="InterPro" id="IPR031044">
    <property type="entry name" value="Small_Trp_rich"/>
</dbReference>